<protein>
    <submittedName>
        <fullName evidence="1">Uncharacterized protein</fullName>
    </submittedName>
</protein>
<gene>
    <name evidence="1" type="ORF">LCGC14_1302210</name>
</gene>
<name>A0A0F9L9W9_9ZZZZ</name>
<reference evidence="1" key="1">
    <citation type="journal article" date="2015" name="Nature">
        <title>Complex archaea that bridge the gap between prokaryotes and eukaryotes.</title>
        <authorList>
            <person name="Spang A."/>
            <person name="Saw J.H."/>
            <person name="Jorgensen S.L."/>
            <person name="Zaremba-Niedzwiedzka K."/>
            <person name="Martijn J."/>
            <person name="Lind A.E."/>
            <person name="van Eijk R."/>
            <person name="Schleper C."/>
            <person name="Guy L."/>
            <person name="Ettema T.J."/>
        </authorList>
    </citation>
    <scope>NUCLEOTIDE SEQUENCE</scope>
</reference>
<dbReference type="AlphaFoldDB" id="A0A0F9L9W9"/>
<dbReference type="EMBL" id="LAZR01007609">
    <property type="protein sequence ID" value="KKM84146.1"/>
    <property type="molecule type" value="Genomic_DNA"/>
</dbReference>
<comment type="caution">
    <text evidence="1">The sequence shown here is derived from an EMBL/GenBank/DDBJ whole genome shotgun (WGS) entry which is preliminary data.</text>
</comment>
<proteinExistence type="predicted"/>
<sequence>MSYIIGSNSRIHLSQAHPDFTSIAEELIKIIDFST</sequence>
<accession>A0A0F9L9W9</accession>
<feature type="non-terminal residue" evidence="1">
    <location>
        <position position="35"/>
    </location>
</feature>
<evidence type="ECO:0000313" key="1">
    <source>
        <dbReference type="EMBL" id="KKM84146.1"/>
    </source>
</evidence>
<organism evidence="1">
    <name type="scientific">marine sediment metagenome</name>
    <dbReference type="NCBI Taxonomy" id="412755"/>
    <lineage>
        <taxon>unclassified sequences</taxon>
        <taxon>metagenomes</taxon>
        <taxon>ecological metagenomes</taxon>
    </lineage>
</organism>